<keyword evidence="2" id="KW-1133">Transmembrane helix</keyword>
<evidence type="ECO:0000256" key="2">
    <source>
        <dbReference type="SAM" id="Phobius"/>
    </source>
</evidence>
<protein>
    <recommendedName>
        <fullName evidence="5">Inner membrane protein</fullName>
    </recommendedName>
</protein>
<feature type="compositionally biased region" description="Low complexity" evidence="1">
    <location>
        <begin position="52"/>
        <end position="72"/>
    </location>
</feature>
<evidence type="ECO:0000256" key="1">
    <source>
        <dbReference type="SAM" id="MobiDB-lite"/>
    </source>
</evidence>
<keyword evidence="4" id="KW-1185">Reference proteome</keyword>
<organism evidence="3 4">
    <name type="scientific">Chenggangzhangella methanolivorans</name>
    <dbReference type="NCBI Taxonomy" id="1437009"/>
    <lineage>
        <taxon>Bacteria</taxon>
        <taxon>Pseudomonadati</taxon>
        <taxon>Pseudomonadota</taxon>
        <taxon>Alphaproteobacteria</taxon>
        <taxon>Hyphomicrobiales</taxon>
        <taxon>Methylopilaceae</taxon>
        <taxon>Chenggangzhangella</taxon>
    </lineage>
</organism>
<dbReference type="EMBL" id="CP081869">
    <property type="protein sequence ID" value="QZN98342.1"/>
    <property type="molecule type" value="Genomic_DNA"/>
</dbReference>
<dbReference type="Proteomes" id="UP000825701">
    <property type="component" value="Chromosome"/>
</dbReference>
<name>A0A9E6R523_9HYPH</name>
<gene>
    <name evidence="3" type="ORF">K6K41_14570</name>
</gene>
<keyword evidence="2" id="KW-0472">Membrane</keyword>
<feature type="compositionally biased region" description="Low complexity" evidence="1">
    <location>
        <begin position="144"/>
        <end position="159"/>
    </location>
</feature>
<accession>A0A9E6R523</accession>
<evidence type="ECO:0000313" key="4">
    <source>
        <dbReference type="Proteomes" id="UP000825701"/>
    </source>
</evidence>
<dbReference type="Gene3D" id="1.10.287.1490">
    <property type="match status" value="1"/>
</dbReference>
<dbReference type="KEGG" id="cmet:K6K41_14570"/>
<keyword evidence="2" id="KW-0812">Transmembrane</keyword>
<dbReference type="RefSeq" id="WP_261401250.1">
    <property type="nucleotide sequence ID" value="NZ_CP081869.1"/>
</dbReference>
<feature type="compositionally biased region" description="Basic and acidic residues" evidence="1">
    <location>
        <begin position="38"/>
        <end position="51"/>
    </location>
</feature>
<feature type="region of interest" description="Disordered" evidence="1">
    <location>
        <begin position="1"/>
        <end position="159"/>
    </location>
</feature>
<reference evidence="3" key="1">
    <citation type="submission" date="2021-08" db="EMBL/GenBank/DDBJ databases">
        <authorList>
            <person name="Zhang H."/>
            <person name="Xu M."/>
            <person name="Yu Z."/>
            <person name="Yang L."/>
            <person name="Cai Y."/>
        </authorList>
    </citation>
    <scope>NUCLEOTIDE SEQUENCE</scope>
    <source>
        <strain evidence="3">CHL1</strain>
    </source>
</reference>
<feature type="compositionally biased region" description="Low complexity" evidence="1">
    <location>
        <begin position="100"/>
        <end position="112"/>
    </location>
</feature>
<evidence type="ECO:0008006" key="5">
    <source>
        <dbReference type="Google" id="ProtNLM"/>
    </source>
</evidence>
<sequence length="529" mass="51776">MADPKGPETGQGAKAGHSARPRAQTLDLSANDVSAKSETAKSETAKPDQAKAEPATAEPAKAAAPASPTPAAGVAPKIDAAKTEAPRPGAASSEQPKPQPSGAAATSASAAPKPDPKSDAKPTAAAAPKPDDKPGSAPAPSPKPAQSVPPASASPRPESDGVGVFGVAAAAIGGAAIAVLVIALFGKDFMGLGGGDAARMGAAEAKLDAVGRDVAALRAQLSKTAQSTDTSAIDARLADVSKAIEASNGRVGGVEGELKALSAKVSEPPPADPAIAALAGRVEGLELRLQASPTADALASVAARIEGVEARLGELPTKQAVAEVNANVSAMGAKVEAATGPLAARVDAVATALKERPEGDPAARLVVALGALDAAMEAGRPFVNEFEAVKAATGSNAELDALAPYAAKGMPTRSALGAELSAAIGKLAPIKSETTGSVFERFVANAGGVVKITPQKAGSGSDPEAIRAQVAAAGAAGDIEGALAARGRLDEAARAATDDWANRASALVSAEAAIGSARTAALARLTAND</sequence>
<evidence type="ECO:0000313" key="3">
    <source>
        <dbReference type="EMBL" id="QZN98342.1"/>
    </source>
</evidence>
<feature type="transmembrane region" description="Helical" evidence="2">
    <location>
        <begin position="162"/>
        <end position="185"/>
    </location>
</feature>
<dbReference type="AlphaFoldDB" id="A0A9E6R523"/>
<feature type="compositionally biased region" description="Polar residues" evidence="1">
    <location>
        <begin position="26"/>
        <end position="37"/>
    </location>
</feature>
<proteinExistence type="predicted"/>